<name>A0ABT3K1C2_9PROT</name>
<evidence type="ECO:0000313" key="2">
    <source>
        <dbReference type="Proteomes" id="UP001526337"/>
    </source>
</evidence>
<reference evidence="1 2" key="1">
    <citation type="submission" date="2022-07" db="EMBL/GenBank/DDBJ databases">
        <title>Genome stability of Gluconacetobacter entanii AV429.</title>
        <authorList>
            <person name="Trcek J."/>
            <person name="Cepec E."/>
        </authorList>
    </citation>
    <scope>NUCLEOTIDE SEQUENCE [LARGE SCALE GENOMIC DNA]</scope>
    <source>
        <strain evidence="1 2">AV429_2022</strain>
    </source>
</reference>
<proteinExistence type="predicted"/>
<dbReference type="RefSeq" id="WP_171791552.1">
    <property type="nucleotide sequence ID" value="NZ_JABJWD010000113.1"/>
</dbReference>
<organism evidence="1 2">
    <name type="scientific">Gluconacetobacter entanii</name>
    <dbReference type="NCBI Taxonomy" id="108528"/>
    <lineage>
        <taxon>Bacteria</taxon>
        <taxon>Pseudomonadati</taxon>
        <taxon>Pseudomonadota</taxon>
        <taxon>Alphaproteobacteria</taxon>
        <taxon>Acetobacterales</taxon>
        <taxon>Acetobacteraceae</taxon>
        <taxon>Gluconacetobacter</taxon>
    </lineage>
</organism>
<comment type="caution">
    <text evidence="1">The sequence shown here is derived from an EMBL/GenBank/DDBJ whole genome shotgun (WGS) entry which is preliminary data.</text>
</comment>
<accession>A0ABT3K1C2</accession>
<evidence type="ECO:0008006" key="3">
    <source>
        <dbReference type="Google" id="ProtNLM"/>
    </source>
</evidence>
<evidence type="ECO:0000313" key="1">
    <source>
        <dbReference type="EMBL" id="MCW4589205.1"/>
    </source>
</evidence>
<dbReference type="EMBL" id="JANGSQ010000065">
    <property type="protein sequence ID" value="MCW4589205.1"/>
    <property type="molecule type" value="Genomic_DNA"/>
</dbReference>
<dbReference type="Proteomes" id="UP001526337">
    <property type="component" value="Unassembled WGS sequence"/>
</dbReference>
<protein>
    <recommendedName>
        <fullName evidence="3">Phage P1-related protein</fullName>
    </recommendedName>
</protein>
<gene>
    <name evidence="1" type="ORF">NO263_01180</name>
</gene>
<sequence length="161" mass="18827">MSYPDLILLEDYNGDWAAYINAVYSSYISELVRAKLNVFSKPLSFKHAPATDGKGYAFWHAVSEGVASGLEADRIPDLRRCERITWPAHMIATIRDDGSAGDIVWWRSPNKPKRIIIWIKSKYYAVILEERETYWMFWTTYEVNSHRAQTFAEQHAEYWNL</sequence>
<keyword evidence="2" id="KW-1185">Reference proteome</keyword>